<sequence length="151" mass="16865">MTPSVRRIADPVLRSLDARVRRGVLRRIDAMERELAFLAGREDENVSFIRRRGWSDERLQVLFVLNSVYQQVLGPIQAAAKAGPEGLGSTIPVRHGTATFSRKTAGNVQVALKDFLVMVDMLKLQQSWLHSNTCGDVVFAVASFERTLERG</sequence>
<name>A0A6G8ICG0_9BURK</name>
<dbReference type="AlphaFoldDB" id="A0A6G8ICG0"/>
<reference evidence="1 2" key="1">
    <citation type="submission" date="2020-03" db="EMBL/GenBank/DDBJ databases">
        <title>Hydrogenophaga sp. nov. isolated from cyanobacterial mat.</title>
        <authorList>
            <person name="Thorat V."/>
            <person name="Kirdat K."/>
            <person name="Tiwarekar B."/>
            <person name="Costa E.D."/>
            <person name="Yadav A."/>
        </authorList>
    </citation>
    <scope>NUCLEOTIDE SEQUENCE [LARGE SCALE GENOMIC DNA]</scope>
    <source>
        <strain evidence="1 2">BA0156</strain>
    </source>
</reference>
<keyword evidence="2" id="KW-1185">Reference proteome</keyword>
<proteinExistence type="predicted"/>
<evidence type="ECO:0000313" key="2">
    <source>
        <dbReference type="Proteomes" id="UP000503162"/>
    </source>
</evidence>
<organism evidence="1 2">
    <name type="scientific">Hydrogenophaga crocea</name>
    <dbReference type="NCBI Taxonomy" id="2716225"/>
    <lineage>
        <taxon>Bacteria</taxon>
        <taxon>Pseudomonadati</taxon>
        <taxon>Pseudomonadota</taxon>
        <taxon>Betaproteobacteria</taxon>
        <taxon>Burkholderiales</taxon>
        <taxon>Comamonadaceae</taxon>
        <taxon>Hydrogenophaga</taxon>
    </lineage>
</organism>
<dbReference type="KEGG" id="hcz:G9Q37_00865"/>
<dbReference type="Proteomes" id="UP000503162">
    <property type="component" value="Chromosome"/>
</dbReference>
<accession>A0A6G8ICG0</accession>
<gene>
    <name evidence="1" type="ORF">G9Q37_00865</name>
</gene>
<dbReference type="EMBL" id="CP049989">
    <property type="protein sequence ID" value="QIM50781.1"/>
    <property type="molecule type" value="Genomic_DNA"/>
</dbReference>
<dbReference type="RefSeq" id="WP_166223169.1">
    <property type="nucleotide sequence ID" value="NZ_CP049989.1"/>
</dbReference>
<evidence type="ECO:0000313" key="1">
    <source>
        <dbReference type="EMBL" id="QIM50781.1"/>
    </source>
</evidence>
<protein>
    <submittedName>
        <fullName evidence="1">Uncharacterized protein</fullName>
    </submittedName>
</protein>